<dbReference type="GO" id="GO:0005886">
    <property type="term" value="C:plasma membrane"/>
    <property type="evidence" value="ECO:0007669"/>
    <property type="project" value="UniProtKB-SubCell"/>
</dbReference>
<comment type="subcellular location">
    <subcellularLocation>
        <location evidence="1">Cell membrane</location>
        <topology evidence="1">Multi-pass membrane protein</topology>
    </subcellularLocation>
</comment>
<evidence type="ECO:0000256" key="9">
    <source>
        <dbReference type="ARBA" id="ARBA00023224"/>
    </source>
</evidence>
<feature type="non-terminal residue" evidence="11">
    <location>
        <position position="1"/>
    </location>
</feature>
<feature type="transmembrane region" description="Helical" evidence="10">
    <location>
        <begin position="183"/>
        <end position="203"/>
    </location>
</feature>
<keyword evidence="3" id="KW-0716">Sensory transduction</keyword>
<dbReference type="GO" id="GO:0004984">
    <property type="term" value="F:olfactory receptor activity"/>
    <property type="evidence" value="ECO:0007669"/>
    <property type="project" value="InterPro"/>
</dbReference>
<keyword evidence="6 10" id="KW-1133">Transmembrane helix</keyword>
<feature type="transmembrane region" description="Helical" evidence="10">
    <location>
        <begin position="304"/>
        <end position="325"/>
    </location>
</feature>
<feature type="transmembrane region" description="Helical" evidence="10">
    <location>
        <begin position="271"/>
        <end position="292"/>
    </location>
</feature>
<dbReference type="GO" id="GO:0005549">
    <property type="term" value="F:odorant binding"/>
    <property type="evidence" value="ECO:0007669"/>
    <property type="project" value="InterPro"/>
</dbReference>
<protein>
    <recommendedName>
        <fullName evidence="13">Odorant receptor</fullName>
    </recommendedName>
</protein>
<feature type="transmembrane region" description="Helical" evidence="10">
    <location>
        <begin position="140"/>
        <end position="162"/>
    </location>
</feature>
<dbReference type="InterPro" id="IPR004117">
    <property type="entry name" value="7tm6_olfct_rcpt"/>
</dbReference>
<accession>A0AAD4PHF9</accession>
<organism evidence="11 12">
    <name type="scientific">Drosophila rubida</name>
    <dbReference type="NCBI Taxonomy" id="30044"/>
    <lineage>
        <taxon>Eukaryota</taxon>
        <taxon>Metazoa</taxon>
        <taxon>Ecdysozoa</taxon>
        <taxon>Arthropoda</taxon>
        <taxon>Hexapoda</taxon>
        <taxon>Insecta</taxon>
        <taxon>Pterygota</taxon>
        <taxon>Neoptera</taxon>
        <taxon>Endopterygota</taxon>
        <taxon>Diptera</taxon>
        <taxon>Brachycera</taxon>
        <taxon>Muscomorpha</taxon>
        <taxon>Ephydroidea</taxon>
        <taxon>Drosophilidae</taxon>
        <taxon>Drosophila</taxon>
    </lineage>
</organism>
<evidence type="ECO:0000256" key="6">
    <source>
        <dbReference type="ARBA" id="ARBA00022989"/>
    </source>
</evidence>
<dbReference type="Proteomes" id="UP001200034">
    <property type="component" value="Unassembled WGS sequence"/>
</dbReference>
<dbReference type="GO" id="GO:0007165">
    <property type="term" value="P:signal transduction"/>
    <property type="evidence" value="ECO:0007669"/>
    <property type="project" value="UniProtKB-KW"/>
</dbReference>
<dbReference type="EMBL" id="JAJJHW010003409">
    <property type="protein sequence ID" value="KAH8358706.1"/>
    <property type="molecule type" value="Genomic_DNA"/>
</dbReference>
<dbReference type="PANTHER" id="PTHR21137:SF35">
    <property type="entry name" value="ODORANT RECEPTOR 19A-RELATED"/>
    <property type="match status" value="1"/>
</dbReference>
<evidence type="ECO:0000256" key="7">
    <source>
        <dbReference type="ARBA" id="ARBA00023136"/>
    </source>
</evidence>
<dbReference type="PANTHER" id="PTHR21137">
    <property type="entry name" value="ODORANT RECEPTOR"/>
    <property type="match status" value="1"/>
</dbReference>
<feature type="transmembrane region" description="Helical" evidence="10">
    <location>
        <begin position="49"/>
        <end position="70"/>
    </location>
</feature>
<dbReference type="Pfam" id="PF02949">
    <property type="entry name" value="7tm_6"/>
    <property type="match status" value="1"/>
</dbReference>
<feature type="non-terminal residue" evidence="11">
    <location>
        <position position="404"/>
    </location>
</feature>
<keyword evidence="12" id="KW-1185">Reference proteome</keyword>
<reference evidence="11" key="1">
    <citation type="journal article" date="2021" name="Mol. Ecol. Resour.">
        <title>Phylogenomic analyses of the genus Drosophila reveals genomic signals of climate adaptation.</title>
        <authorList>
            <person name="Li F."/>
            <person name="Rane R.V."/>
            <person name="Luria V."/>
            <person name="Xiong Z."/>
            <person name="Chen J."/>
            <person name="Li Z."/>
            <person name="Catullo R.A."/>
            <person name="Griffin P.C."/>
            <person name="Schiffer M."/>
            <person name="Pearce S."/>
            <person name="Lee S.F."/>
            <person name="McElroy K."/>
            <person name="Stocker A."/>
            <person name="Shirriffs J."/>
            <person name="Cockerell F."/>
            <person name="Coppin C."/>
            <person name="Sgro C.M."/>
            <person name="Karger A."/>
            <person name="Cain J.W."/>
            <person name="Weber J.A."/>
            <person name="Santpere G."/>
            <person name="Kirschner M.W."/>
            <person name="Hoffmann A.A."/>
            <person name="Oakeshott J.G."/>
            <person name="Zhang G."/>
        </authorList>
    </citation>
    <scope>NUCLEOTIDE SEQUENCE</scope>
    <source>
        <strain evidence="11">BGI-SZ-2011g</strain>
    </source>
</reference>
<evidence type="ECO:0000256" key="2">
    <source>
        <dbReference type="ARBA" id="ARBA00022475"/>
    </source>
</evidence>
<proteinExistence type="predicted"/>
<evidence type="ECO:0000256" key="5">
    <source>
        <dbReference type="ARBA" id="ARBA00022725"/>
    </source>
</evidence>
<evidence type="ECO:0000256" key="8">
    <source>
        <dbReference type="ARBA" id="ARBA00023170"/>
    </source>
</evidence>
<name>A0AAD4PHF9_9MUSC</name>
<evidence type="ECO:0000256" key="3">
    <source>
        <dbReference type="ARBA" id="ARBA00022606"/>
    </source>
</evidence>
<evidence type="ECO:0000256" key="10">
    <source>
        <dbReference type="SAM" id="Phobius"/>
    </source>
</evidence>
<feature type="transmembrane region" description="Helical" evidence="10">
    <location>
        <begin position="378"/>
        <end position="399"/>
    </location>
</feature>
<keyword evidence="4 10" id="KW-0812">Transmembrane</keyword>
<evidence type="ECO:0000313" key="11">
    <source>
        <dbReference type="EMBL" id="KAH8358706.1"/>
    </source>
</evidence>
<evidence type="ECO:0000313" key="12">
    <source>
        <dbReference type="Proteomes" id="UP001200034"/>
    </source>
</evidence>
<evidence type="ECO:0008006" key="13">
    <source>
        <dbReference type="Google" id="ProtNLM"/>
    </source>
</evidence>
<evidence type="ECO:0000256" key="1">
    <source>
        <dbReference type="ARBA" id="ARBA00004651"/>
    </source>
</evidence>
<keyword evidence="2" id="KW-1003">Cell membrane</keyword>
<dbReference type="AlphaFoldDB" id="A0AAD4PHF9"/>
<keyword evidence="8" id="KW-0675">Receptor</keyword>
<keyword evidence="7 10" id="KW-0472">Membrane</keyword>
<gene>
    <name evidence="11" type="ORF">KR093_001844</name>
</gene>
<comment type="caution">
    <text evidence="11">The sequence shown here is derived from an EMBL/GenBank/DDBJ whole genome shotgun (WGS) entry which is preliminary data.</text>
</comment>
<evidence type="ECO:0000256" key="4">
    <source>
        <dbReference type="ARBA" id="ARBA00022692"/>
    </source>
</evidence>
<sequence length="404" mass="46991">VISMRYQPRLKNGELVKLSWSLNLYSRVNPVMWPRKDNLTARERYIDKFLILLAILIHIFQATGDALYLLNNVKDVEEFSVGIPTALLQVEGIVRYLESLQYRDELKQLLKRFYRSIYVPQESDQRVFSQISRHLIGPRVITVLYVATILNYTQEFVVNIIAGRRELVYKQDYFFDVTRMPTYIIVIAINFWIGILIVSMLFGDLNLLAELLMHLNACYRQLSNDLRSAASHLLESEDTTKIAADYRRELIKVLKRNMDLNDFAANLDKLFTFRLFVSFAIAAILLCVLLFISYKTPTDHMVFIFWFISKFIEQLTFGYLGSVIYETTNKLDVMYYCGGWEQIVHRSDDVQENIKLMKLVILSIELNSTPFSLTGLKYFSVTLTSAVKIIQGAFSYFTFLTSMS</sequence>
<keyword evidence="5" id="KW-0552">Olfaction</keyword>
<keyword evidence="9" id="KW-0807">Transducer</keyword>